<dbReference type="KEGG" id="sfk:KY5_7471"/>
<feature type="chain" id="PRO_5038485881" evidence="1">
    <location>
        <begin position="24"/>
        <end position="359"/>
    </location>
</feature>
<dbReference type="Gene3D" id="3.20.20.80">
    <property type="entry name" value="Glycosidases"/>
    <property type="match status" value="1"/>
</dbReference>
<reference evidence="3 4" key="1">
    <citation type="submission" date="2017-08" db="EMBL/GenBank/DDBJ databases">
        <title>Complete Genome Sequence of Streptomyces formicae KY5, the formicamycin producer.</title>
        <authorList>
            <person name="Holmes N.A."/>
            <person name="Devine R."/>
            <person name="Qin Z."/>
            <person name="Seipke R.F."/>
            <person name="Wilkinson B."/>
            <person name="Hutchings M.I."/>
        </authorList>
    </citation>
    <scope>NUCLEOTIDE SEQUENCE [LARGE SCALE GENOMIC DNA]</scope>
    <source>
        <strain evidence="3 4">KY5</strain>
    </source>
</reference>
<proteinExistence type="predicted"/>
<keyword evidence="3" id="KW-0378">Hydrolase</keyword>
<organism evidence="3 4">
    <name type="scientific">Streptomyces formicae</name>
    <dbReference type="NCBI Taxonomy" id="1616117"/>
    <lineage>
        <taxon>Bacteria</taxon>
        <taxon>Bacillati</taxon>
        <taxon>Actinomycetota</taxon>
        <taxon>Actinomycetes</taxon>
        <taxon>Kitasatosporales</taxon>
        <taxon>Streptomycetaceae</taxon>
        <taxon>Streptomyces</taxon>
    </lineage>
</organism>
<feature type="signal peptide" evidence="1">
    <location>
        <begin position="1"/>
        <end position="23"/>
    </location>
</feature>
<evidence type="ECO:0000313" key="3">
    <source>
        <dbReference type="EMBL" id="ATL32489.1"/>
    </source>
</evidence>
<dbReference type="GO" id="GO:0005975">
    <property type="term" value="P:carbohydrate metabolic process"/>
    <property type="evidence" value="ECO:0007669"/>
    <property type="project" value="InterPro"/>
</dbReference>
<dbReference type="GO" id="GO:0016787">
    <property type="term" value="F:hydrolase activity"/>
    <property type="evidence" value="ECO:0007669"/>
    <property type="project" value="UniProtKB-KW"/>
</dbReference>
<gene>
    <name evidence="3" type="ORF">KY5_7471</name>
</gene>
<dbReference type="SUPFAM" id="SSF51445">
    <property type="entry name" value="(Trans)glycosidases"/>
    <property type="match status" value="1"/>
</dbReference>
<dbReference type="PROSITE" id="PS51910">
    <property type="entry name" value="GH18_2"/>
    <property type="match status" value="1"/>
</dbReference>
<dbReference type="Proteomes" id="UP000221011">
    <property type="component" value="Chromosome"/>
</dbReference>
<dbReference type="Gene3D" id="3.10.50.10">
    <property type="match status" value="1"/>
</dbReference>
<dbReference type="EMBL" id="CP022685">
    <property type="protein sequence ID" value="ATL32489.1"/>
    <property type="molecule type" value="Genomic_DNA"/>
</dbReference>
<dbReference type="Pfam" id="PF00704">
    <property type="entry name" value="Glyco_hydro_18"/>
    <property type="match status" value="1"/>
</dbReference>
<keyword evidence="1" id="KW-0732">Signal</keyword>
<dbReference type="RefSeq" id="WP_098246434.1">
    <property type="nucleotide sequence ID" value="NZ_CP022685.1"/>
</dbReference>
<evidence type="ECO:0000256" key="1">
    <source>
        <dbReference type="SAM" id="SignalP"/>
    </source>
</evidence>
<dbReference type="InterPro" id="IPR001223">
    <property type="entry name" value="Glyco_hydro18_cat"/>
</dbReference>
<dbReference type="InterPro" id="IPR029070">
    <property type="entry name" value="Chitinase_insertion_sf"/>
</dbReference>
<sequence>MPLRHTRRSRVLVVLAVAGSALAAVPAATGSSPPSPPPAHAAPPLRTASAWLPYWNQDAAFKSALRHKDQLHTVSPFWYQAKSAGRVAAHSGAGDRRVVDGLHRAGIKVVPTVMETMAPGALAAVVTDPGHRATHIKELLRTVRLGAYDGLDLDYETIAPTGDAAYKKVRDGYATMVTDLCRRLHALRKQCVITVSPKTAGTGRVWDYQRLGRAADRLRVMAYNLHWAEGRPGPLSTPAWYEDILRRATREVPRRKLEMGLPAYGWDWAVGKRDRARHVTSVEAEALRRKVGAPYRIDPASRTPHFTYEEGGTRRTVWYQDARGTAAHLPALRRHRVTNTVLWALGFEDPALWRVLARG</sequence>
<accession>A0A291QLA9</accession>
<feature type="domain" description="GH18" evidence="2">
    <location>
        <begin position="49"/>
        <end position="359"/>
    </location>
</feature>
<dbReference type="PANTHER" id="PTHR46066:SF2">
    <property type="entry name" value="CHITINASE DOMAIN-CONTAINING PROTEIN 1"/>
    <property type="match status" value="1"/>
</dbReference>
<dbReference type="InterPro" id="IPR017853">
    <property type="entry name" value="GH"/>
</dbReference>
<keyword evidence="4" id="KW-1185">Reference proteome</keyword>
<dbReference type="PANTHER" id="PTHR46066">
    <property type="entry name" value="CHITINASE DOMAIN-CONTAINING PROTEIN 1 FAMILY MEMBER"/>
    <property type="match status" value="1"/>
</dbReference>
<evidence type="ECO:0000259" key="2">
    <source>
        <dbReference type="PROSITE" id="PS51910"/>
    </source>
</evidence>
<protein>
    <submittedName>
        <fullName evidence="3">Spore peptidoglycan hydrolase (N-acetylglucosaminidase)</fullName>
    </submittedName>
</protein>
<evidence type="ECO:0000313" key="4">
    <source>
        <dbReference type="Proteomes" id="UP000221011"/>
    </source>
</evidence>
<name>A0A291QLA9_9ACTN</name>
<dbReference type="AlphaFoldDB" id="A0A291QLA9"/>